<dbReference type="Proteomes" id="UP000309117">
    <property type="component" value="Unassembled WGS sequence"/>
</dbReference>
<reference evidence="2 3" key="1">
    <citation type="submission" date="2019-04" db="EMBL/GenBank/DDBJ databases">
        <title>Microbes associate with the intestines of laboratory mice.</title>
        <authorList>
            <person name="Navarre W."/>
            <person name="Wong E."/>
            <person name="Huang K."/>
            <person name="Tropini C."/>
            <person name="Ng K."/>
            <person name="Yu B."/>
        </authorList>
    </citation>
    <scope>NUCLEOTIDE SEQUENCE [LARGE SCALE GENOMIC DNA]</scope>
    <source>
        <strain evidence="2 3">NM61_E11</strain>
    </source>
</reference>
<evidence type="ECO:0000313" key="2">
    <source>
        <dbReference type="EMBL" id="TGY13508.1"/>
    </source>
</evidence>
<dbReference type="RefSeq" id="WP_004040279.1">
    <property type="nucleotide sequence ID" value="NZ_AQFR02000003.1"/>
</dbReference>
<sequence>MKNVKSTLVKLFAALALVLATVVTVQAFNANTSTSQTAQAAIKLSKKEKAAKHWIAMRESSGSYTARNGVCYGRYQLNISYLNGDLSKKNQERTADRYVYKRYGSWVNAKVFWQRNHWY</sequence>
<dbReference type="EMBL" id="SRYV01000012">
    <property type="protein sequence ID" value="TGY13508.1"/>
    <property type="molecule type" value="Genomic_DNA"/>
</dbReference>
<dbReference type="AlphaFoldDB" id="A0A4S2BFW7"/>
<evidence type="ECO:0000256" key="1">
    <source>
        <dbReference type="SAM" id="SignalP"/>
    </source>
</evidence>
<name>A0A4S2BFW7_9LACO</name>
<feature type="signal peptide" evidence="1">
    <location>
        <begin position="1"/>
        <end position="27"/>
    </location>
</feature>
<comment type="caution">
    <text evidence="2">The sequence shown here is derived from an EMBL/GenBank/DDBJ whole genome shotgun (WGS) entry which is preliminary data.</text>
</comment>
<feature type="chain" id="PRO_5038991158" evidence="1">
    <location>
        <begin position="28"/>
        <end position="119"/>
    </location>
</feature>
<evidence type="ECO:0000313" key="3">
    <source>
        <dbReference type="Proteomes" id="UP000309117"/>
    </source>
</evidence>
<accession>A0A4S2BFW7</accession>
<organism evidence="2 3">
    <name type="scientific">Lactobacillus intestinalis</name>
    <dbReference type="NCBI Taxonomy" id="151781"/>
    <lineage>
        <taxon>Bacteria</taxon>
        <taxon>Bacillati</taxon>
        <taxon>Bacillota</taxon>
        <taxon>Bacilli</taxon>
        <taxon>Lactobacillales</taxon>
        <taxon>Lactobacillaceae</taxon>
        <taxon>Lactobacillus</taxon>
    </lineage>
</organism>
<proteinExistence type="predicted"/>
<gene>
    <name evidence="2" type="ORF">E5351_07015</name>
</gene>
<protein>
    <submittedName>
        <fullName evidence="2">Aggregation promoting factor surface protein</fullName>
    </submittedName>
</protein>
<keyword evidence="1" id="KW-0732">Signal</keyword>